<feature type="region of interest" description="Disordered" evidence="1">
    <location>
        <begin position="547"/>
        <end position="596"/>
    </location>
</feature>
<dbReference type="PANTHER" id="PTHR31267">
    <property type="entry name" value="DENTIN SIALOPHOSPHOPROTEIN-LIKE PROTEIN"/>
    <property type="match status" value="1"/>
</dbReference>
<dbReference type="EMBL" id="JBJXBP010000008">
    <property type="protein sequence ID" value="KAL3813458.1"/>
    <property type="molecule type" value="Genomic_DNA"/>
</dbReference>
<evidence type="ECO:0000313" key="2">
    <source>
        <dbReference type="EMBL" id="KAL3813458.1"/>
    </source>
</evidence>
<name>A0ABD3RKN7_9LAMI</name>
<dbReference type="Proteomes" id="UP001634393">
    <property type="component" value="Unassembled WGS sequence"/>
</dbReference>
<evidence type="ECO:0000256" key="1">
    <source>
        <dbReference type="SAM" id="MobiDB-lite"/>
    </source>
</evidence>
<dbReference type="PANTHER" id="PTHR31267:SF2">
    <property type="entry name" value="EXPRESSED PROTEIN"/>
    <property type="match status" value="1"/>
</dbReference>
<keyword evidence="3" id="KW-1185">Reference proteome</keyword>
<gene>
    <name evidence="2" type="ORF">ACJIZ3_014726</name>
</gene>
<dbReference type="AlphaFoldDB" id="A0ABD3RKN7"/>
<reference evidence="2 3" key="1">
    <citation type="submission" date="2024-12" db="EMBL/GenBank/DDBJ databases">
        <title>The unique morphological basis and parallel evolutionary history of personate flowers in Penstemon.</title>
        <authorList>
            <person name="Depatie T.H."/>
            <person name="Wessinger C.A."/>
        </authorList>
    </citation>
    <scope>NUCLEOTIDE SEQUENCE [LARGE SCALE GENOMIC DNA]</scope>
    <source>
        <strain evidence="2">WTNN_2</strain>
        <tissue evidence="2">Leaf</tissue>
    </source>
</reference>
<sequence length="954" mass="105631">MFQRQVMFKQLQELQRRQQLQELGDTRNQTYLNQLSSLKGGQFPPSVNGTPAHESSQMFMHGNMQMIPNELVLSQPQYDTSLYGNNINKNLNQYSYLQRPSDSSGNMLAKNNGNPFGISMSDGPSLPNQVFQEKNYFGQVPYQGFNSGNLSEPVVSLNPMEQKILYDTDDNNWESTFSRSSKTGMDELPSIESGSWSALMQSALAETTSEETGVQDEWSGLSFQNPEPLIDNQPFNFLDNEKPQSNWVDRNLQNLSSSSSKPEHLFQNSNTNSIFPGFPQAGYQNLKQKEEFNFEAPQAPTQHSHRNTARSANYSSPRIWPGHESGGNLWLNESPLHHVAGSIQKPFDQANQVNVDKYSTKSTKFMGGTLDFHGQHSTTQSVSMLELLNKDDDISNDDTPGLQLKSKVSTFDELSLTESSVASLVKQPSSNSVSQGFDFTLRPAVPQTPQSHSFFPSLSMTSSMQGNASNASLSNHNLNGYFTNQGPAPPVQSHMVSKFPAYSATASVDNSQTKTTHSSGPEFSIFENAPITLPSASAVVSQHVGFQQDVSSPKPNKLSSNFFRPHSSASSSPDTNSGAPEEQPNREKGSNLREGSTETYKQEVLNQTNKASSTAYLQNDTQNSTMGSNEVVYNVTNQSQISLQMAPSWFKRYGTMNNGQMLPVFNPKSAINAAQPSSGLITGNMMDNSSIMQVNSEASMSIASKHVAPPSMLPSHISYQNMVPLIPKKRKRVEFDMVPWYKEANRETSGFQSIGETEIEWAQVSNSKEEVRNEAEIVEDKLLPGVREKRRLSFTTQLIQQVFRPPPAAILSAPADSNFDCVAYSVARFALGDACISTNQLPHESPDKLKTSSKKNGYDYSKVVEVLNSRMKKLEDDLSRVDNSLSIIDIKMETHELEKFSMINRFAKYHIKAHPSTVDPASSASNVPRNNPQKYVTALPMPSTIPEGVNCLSL</sequence>
<feature type="compositionally biased region" description="Polar residues" evidence="1">
    <location>
        <begin position="547"/>
        <end position="578"/>
    </location>
</feature>
<feature type="region of interest" description="Disordered" evidence="1">
    <location>
        <begin position="219"/>
        <end position="281"/>
    </location>
</feature>
<organism evidence="2 3">
    <name type="scientific">Penstemon smallii</name>
    <dbReference type="NCBI Taxonomy" id="265156"/>
    <lineage>
        <taxon>Eukaryota</taxon>
        <taxon>Viridiplantae</taxon>
        <taxon>Streptophyta</taxon>
        <taxon>Embryophyta</taxon>
        <taxon>Tracheophyta</taxon>
        <taxon>Spermatophyta</taxon>
        <taxon>Magnoliopsida</taxon>
        <taxon>eudicotyledons</taxon>
        <taxon>Gunneridae</taxon>
        <taxon>Pentapetalae</taxon>
        <taxon>asterids</taxon>
        <taxon>lamiids</taxon>
        <taxon>Lamiales</taxon>
        <taxon>Plantaginaceae</taxon>
        <taxon>Cheloneae</taxon>
        <taxon>Penstemon</taxon>
    </lineage>
</organism>
<comment type="caution">
    <text evidence="2">The sequence shown here is derived from an EMBL/GenBank/DDBJ whole genome shotgun (WGS) entry which is preliminary data.</text>
</comment>
<evidence type="ECO:0000313" key="3">
    <source>
        <dbReference type="Proteomes" id="UP001634393"/>
    </source>
</evidence>
<protein>
    <submittedName>
        <fullName evidence="2">Uncharacterized protein</fullName>
    </submittedName>
</protein>
<accession>A0ABD3RKN7</accession>
<proteinExistence type="predicted"/>
<feature type="compositionally biased region" description="Polar residues" evidence="1">
    <location>
        <begin position="243"/>
        <end position="274"/>
    </location>
</feature>